<keyword evidence="2" id="KW-0812">Transmembrane</keyword>
<keyword evidence="2" id="KW-1133">Transmembrane helix</keyword>
<name>A0A514BVB2_9GAMM</name>
<evidence type="ECO:0000313" key="3">
    <source>
        <dbReference type="EMBL" id="QDH71297.1"/>
    </source>
</evidence>
<dbReference type="Proteomes" id="UP000317199">
    <property type="component" value="Chromosome"/>
</dbReference>
<keyword evidence="4" id="KW-1185">Reference proteome</keyword>
<accession>A0A514BVB2</accession>
<protein>
    <submittedName>
        <fullName evidence="3">Uncharacterized protein</fullName>
    </submittedName>
</protein>
<dbReference type="EMBL" id="CP041242">
    <property type="protein sequence ID" value="QDH71297.1"/>
    <property type="molecule type" value="Genomic_DNA"/>
</dbReference>
<reference evidence="3 4" key="1">
    <citation type="submission" date="2019-06" db="EMBL/GenBank/DDBJ databases">
        <title>Lysobacter alkalisoli sp. nov. isolated from saline-alkali soil.</title>
        <authorList>
            <person name="Sun J.-Q."/>
            <person name="Xu L."/>
        </authorList>
    </citation>
    <scope>NUCLEOTIDE SEQUENCE [LARGE SCALE GENOMIC DNA]</scope>
    <source>
        <strain evidence="3 4">SJ-36</strain>
    </source>
</reference>
<sequence>MSARDARNLPPAPAALAAFMRGVERRAAIFAELQAGDADAGDAAVESALYLFRDEAGRLPMNEWPPCFWALLMAQPALQRHAGVAIPLEATDRLAELGHGPRAALLLQLAAGLDEAGAARAMGVAPAGYSLAIEQALTAAAGGLPALQAWRQLREQVQRRIRSLPVPRLSRLARVREAALRGDVPVALEGTEELRPRPRGLRRRGLLALLWLLLAGCVLAFAATFWWPFPGFNPFINPFDWGSSSSVRASRDTGQVMIEPLPTIGPPAQRYDPVTALITHPDFERLADPGLAAVADELALYSWLVADGAGTPDPMLPVLEDAGDGEEAEMETGDAP</sequence>
<evidence type="ECO:0000256" key="1">
    <source>
        <dbReference type="SAM" id="MobiDB-lite"/>
    </source>
</evidence>
<keyword evidence="2" id="KW-0472">Membrane</keyword>
<evidence type="ECO:0000313" key="4">
    <source>
        <dbReference type="Proteomes" id="UP000317199"/>
    </source>
</evidence>
<feature type="transmembrane region" description="Helical" evidence="2">
    <location>
        <begin position="205"/>
        <end position="229"/>
    </location>
</feature>
<dbReference type="KEGG" id="lyj:FKV23_15275"/>
<feature type="compositionally biased region" description="Acidic residues" evidence="1">
    <location>
        <begin position="321"/>
        <end position="336"/>
    </location>
</feature>
<dbReference type="AlphaFoldDB" id="A0A514BVB2"/>
<evidence type="ECO:0000256" key="2">
    <source>
        <dbReference type="SAM" id="Phobius"/>
    </source>
</evidence>
<dbReference type="OrthoDB" id="5966099at2"/>
<proteinExistence type="predicted"/>
<dbReference type="RefSeq" id="WP_141624629.1">
    <property type="nucleotide sequence ID" value="NZ_CP041242.1"/>
</dbReference>
<feature type="region of interest" description="Disordered" evidence="1">
    <location>
        <begin position="314"/>
        <end position="336"/>
    </location>
</feature>
<gene>
    <name evidence="3" type="ORF">FKV23_15275</name>
</gene>
<organism evidence="3 4">
    <name type="scientific">Marilutibacter alkalisoli</name>
    <dbReference type="NCBI Taxonomy" id="2591633"/>
    <lineage>
        <taxon>Bacteria</taxon>
        <taxon>Pseudomonadati</taxon>
        <taxon>Pseudomonadota</taxon>
        <taxon>Gammaproteobacteria</taxon>
        <taxon>Lysobacterales</taxon>
        <taxon>Lysobacteraceae</taxon>
        <taxon>Marilutibacter</taxon>
    </lineage>
</organism>